<feature type="transmembrane region" description="Helical" evidence="1">
    <location>
        <begin position="176"/>
        <end position="194"/>
    </location>
</feature>
<feature type="transmembrane region" description="Helical" evidence="1">
    <location>
        <begin position="133"/>
        <end position="152"/>
    </location>
</feature>
<keyword evidence="1" id="KW-0472">Membrane</keyword>
<feature type="transmembrane region" description="Helical" evidence="1">
    <location>
        <begin position="107"/>
        <end position="126"/>
    </location>
</feature>
<dbReference type="EMBL" id="JAGGKC010000038">
    <property type="protein sequence ID" value="MBP1920735.1"/>
    <property type="molecule type" value="Genomic_DNA"/>
</dbReference>
<keyword evidence="1" id="KW-1133">Transmembrane helix</keyword>
<evidence type="ECO:0000313" key="3">
    <source>
        <dbReference type="Proteomes" id="UP001519271"/>
    </source>
</evidence>
<feature type="transmembrane region" description="Helical" evidence="1">
    <location>
        <begin position="39"/>
        <end position="61"/>
    </location>
</feature>
<keyword evidence="1" id="KW-0812">Transmembrane</keyword>
<dbReference type="RefSeq" id="WP_209460896.1">
    <property type="nucleotide sequence ID" value="NZ_JAGGKC010000038.1"/>
</dbReference>
<comment type="caution">
    <text evidence="2">The sequence shown here is derived from an EMBL/GenBank/DDBJ whole genome shotgun (WGS) entry which is preliminary data.</text>
</comment>
<proteinExistence type="predicted"/>
<gene>
    <name evidence="2" type="ORF">J2Z34_003250</name>
</gene>
<feature type="transmembrane region" description="Helical" evidence="1">
    <location>
        <begin position="68"/>
        <end position="95"/>
    </location>
</feature>
<evidence type="ECO:0000313" key="2">
    <source>
        <dbReference type="EMBL" id="MBP1920735.1"/>
    </source>
</evidence>
<evidence type="ECO:0008006" key="4">
    <source>
        <dbReference type="Google" id="ProtNLM"/>
    </source>
</evidence>
<protein>
    <recommendedName>
        <fullName evidence="4">DUF368 domain-containing protein</fullName>
    </recommendedName>
</protein>
<sequence>MERFYSKPIGVIWSGVAGAVAFTFSALVVSLFGNTIEDGFILFAVSGGIGGLMLSVMVGLWKKLPVMTLVCFMGLPLGVLVSFGIAGFFDLVPILPESVSSSGMADAFAIAIVGAVCGAILGGIIFGRRAVVFSALISGLAAFPFGLLVRAFNKDYPIRSLFMELISPFHAQDPNYVAIVMGVGIGMSLALGLYRRKHPIP</sequence>
<feature type="transmembrane region" description="Helical" evidence="1">
    <location>
        <begin position="12"/>
        <end position="33"/>
    </location>
</feature>
<evidence type="ECO:0000256" key="1">
    <source>
        <dbReference type="SAM" id="Phobius"/>
    </source>
</evidence>
<organism evidence="2 3">
    <name type="scientific">Youngiibacter multivorans</name>
    <dbReference type="NCBI Taxonomy" id="937251"/>
    <lineage>
        <taxon>Bacteria</taxon>
        <taxon>Bacillati</taxon>
        <taxon>Bacillota</taxon>
        <taxon>Clostridia</taxon>
        <taxon>Eubacteriales</taxon>
        <taxon>Clostridiaceae</taxon>
        <taxon>Youngiibacter</taxon>
    </lineage>
</organism>
<dbReference type="Proteomes" id="UP001519271">
    <property type="component" value="Unassembled WGS sequence"/>
</dbReference>
<keyword evidence="3" id="KW-1185">Reference proteome</keyword>
<name>A0ABS4G8X9_9CLOT</name>
<accession>A0ABS4G8X9</accession>
<reference evidence="2 3" key="1">
    <citation type="submission" date="2021-03" db="EMBL/GenBank/DDBJ databases">
        <title>Genomic Encyclopedia of Type Strains, Phase IV (KMG-IV): sequencing the most valuable type-strain genomes for metagenomic binning, comparative biology and taxonomic classification.</title>
        <authorList>
            <person name="Goeker M."/>
        </authorList>
    </citation>
    <scope>NUCLEOTIDE SEQUENCE [LARGE SCALE GENOMIC DNA]</scope>
    <source>
        <strain evidence="2 3">DSM 6139</strain>
    </source>
</reference>